<evidence type="ECO:0000256" key="16">
    <source>
        <dbReference type="ARBA" id="ARBA00061768"/>
    </source>
</evidence>
<name>A0A091DKT2_FUKDA</name>
<keyword evidence="7 21" id="KW-0812">Transmembrane</keyword>
<evidence type="ECO:0000256" key="3">
    <source>
        <dbReference type="ARBA" id="ARBA00005399"/>
    </source>
</evidence>
<keyword evidence="11 21" id="KW-0472">Membrane</keyword>
<feature type="domain" description="Fibronectin type-III" evidence="23">
    <location>
        <begin position="12"/>
        <end position="113"/>
    </location>
</feature>
<dbReference type="Pfam" id="PF01108">
    <property type="entry name" value="Tissue_fac"/>
    <property type="match status" value="1"/>
</dbReference>
<comment type="subunit">
    <text evidence="16">Interacts with IL10. Interacts with IL10RB. Interacts (via its cytoplasmic domain) with JAK1 (via N-terminus). Interacts with BTRC; this interaction leads to IL10RA ubiquitination and subsequent degradation. Interacts with STAT3.</text>
</comment>
<evidence type="ECO:0000256" key="11">
    <source>
        <dbReference type="ARBA" id="ARBA00023136"/>
    </source>
</evidence>
<feature type="chain" id="PRO_5001873219" description="Interleukin-10 receptor subunit alpha" evidence="22">
    <location>
        <begin position="24"/>
        <end position="587"/>
    </location>
</feature>
<evidence type="ECO:0000256" key="17">
    <source>
        <dbReference type="ARBA" id="ARBA00073010"/>
    </source>
</evidence>
<evidence type="ECO:0000256" key="20">
    <source>
        <dbReference type="SAM" id="MobiDB-lite"/>
    </source>
</evidence>
<dbReference type="GO" id="GO:0004920">
    <property type="term" value="F:interleukin-10 receptor activity"/>
    <property type="evidence" value="ECO:0007669"/>
    <property type="project" value="TreeGrafter"/>
</dbReference>
<keyword evidence="25" id="KW-1185">Reference proteome</keyword>
<dbReference type="SUPFAM" id="SSF49265">
    <property type="entry name" value="Fibronectin type III"/>
    <property type="match status" value="2"/>
</dbReference>
<dbReference type="InterPro" id="IPR003961">
    <property type="entry name" value="FN3_dom"/>
</dbReference>
<evidence type="ECO:0000313" key="25">
    <source>
        <dbReference type="Proteomes" id="UP000028990"/>
    </source>
</evidence>
<dbReference type="InterPro" id="IPR036116">
    <property type="entry name" value="FN3_sf"/>
</dbReference>
<dbReference type="OrthoDB" id="9886749at2759"/>
<dbReference type="EMBL" id="KN122326">
    <property type="protein sequence ID" value="KFO31088.1"/>
    <property type="molecule type" value="Genomic_DNA"/>
</dbReference>
<dbReference type="PANTHER" id="PTHR20859:SF90">
    <property type="entry name" value="INTERLEUKIN-10 RECEPTOR SUBUNIT ALPHA"/>
    <property type="match status" value="1"/>
</dbReference>
<dbReference type="eggNOG" id="ENOG502S2PS">
    <property type="taxonomic scope" value="Eukaryota"/>
</dbReference>
<evidence type="ECO:0000256" key="10">
    <source>
        <dbReference type="ARBA" id="ARBA00022989"/>
    </source>
</evidence>
<evidence type="ECO:0000256" key="2">
    <source>
        <dbReference type="ARBA" id="ARBA00004496"/>
    </source>
</evidence>
<organism evidence="24 25">
    <name type="scientific">Fukomys damarensis</name>
    <name type="common">Damaraland mole rat</name>
    <name type="synonym">Cryptomys damarensis</name>
    <dbReference type="NCBI Taxonomy" id="885580"/>
    <lineage>
        <taxon>Eukaryota</taxon>
        <taxon>Metazoa</taxon>
        <taxon>Chordata</taxon>
        <taxon>Craniata</taxon>
        <taxon>Vertebrata</taxon>
        <taxon>Euteleostomi</taxon>
        <taxon>Mammalia</taxon>
        <taxon>Eutheria</taxon>
        <taxon>Euarchontoglires</taxon>
        <taxon>Glires</taxon>
        <taxon>Rodentia</taxon>
        <taxon>Hystricomorpha</taxon>
        <taxon>Bathyergidae</taxon>
        <taxon>Fukomys</taxon>
    </lineage>
</organism>
<dbReference type="OMA" id="TGQWNQP"/>
<evidence type="ECO:0000256" key="18">
    <source>
        <dbReference type="ARBA" id="ARBA00077625"/>
    </source>
</evidence>
<evidence type="ECO:0000256" key="19">
    <source>
        <dbReference type="ARBA" id="ARBA00083207"/>
    </source>
</evidence>
<evidence type="ECO:0000256" key="12">
    <source>
        <dbReference type="ARBA" id="ARBA00023157"/>
    </source>
</evidence>
<accession>A0A091DKT2</accession>
<comment type="similarity">
    <text evidence="3">Belongs to the type II cytokine receptor family.</text>
</comment>
<comment type="subcellular location">
    <subcellularLocation>
        <location evidence="1">Cell membrane</location>
        <topology evidence="1">Single-pass type I membrane protein</topology>
    </subcellularLocation>
    <subcellularLocation>
        <location evidence="2">Cytoplasm</location>
    </subcellularLocation>
</comment>
<dbReference type="GO" id="GO:0005737">
    <property type="term" value="C:cytoplasm"/>
    <property type="evidence" value="ECO:0007669"/>
    <property type="project" value="UniProtKB-SubCell"/>
</dbReference>
<keyword evidence="10 21" id="KW-1133">Transmembrane helix</keyword>
<protein>
    <recommendedName>
        <fullName evidence="17">Interleukin-10 receptor subunit alpha</fullName>
    </recommendedName>
    <alternativeName>
        <fullName evidence="19">CDw210a</fullName>
    </alternativeName>
    <alternativeName>
        <fullName evidence="18">Interleukin-10 receptor subunit 1</fullName>
    </alternativeName>
</protein>
<dbReference type="FunFam" id="2.60.40.10:FF:001488">
    <property type="entry name" value="Interleukin-10 receptor subunit alpha"/>
    <property type="match status" value="1"/>
</dbReference>
<dbReference type="GO" id="GO:0005886">
    <property type="term" value="C:plasma membrane"/>
    <property type="evidence" value="ECO:0007669"/>
    <property type="project" value="UniProtKB-SubCell"/>
</dbReference>
<feature type="signal peptide" evidence="22">
    <location>
        <begin position="1"/>
        <end position="23"/>
    </location>
</feature>
<evidence type="ECO:0000313" key="24">
    <source>
        <dbReference type="EMBL" id="KFO31088.1"/>
    </source>
</evidence>
<keyword evidence="6" id="KW-0597">Phosphoprotein</keyword>
<evidence type="ECO:0000256" key="8">
    <source>
        <dbReference type="ARBA" id="ARBA00022729"/>
    </source>
</evidence>
<reference evidence="24 25" key="1">
    <citation type="submission" date="2013-11" db="EMBL/GenBank/DDBJ databases">
        <title>The Damaraland mole rat (Fukomys damarensis) genome and evolution of African mole rats.</title>
        <authorList>
            <person name="Gladyshev V.N."/>
            <person name="Fang X."/>
        </authorList>
    </citation>
    <scope>NUCLEOTIDE SEQUENCE [LARGE SCALE GENOMIC DNA]</scope>
    <source>
        <tissue evidence="24">Liver</tissue>
    </source>
</reference>
<keyword evidence="12" id="KW-1015">Disulfide bond</keyword>
<proteinExistence type="inferred from homology"/>
<dbReference type="Proteomes" id="UP000028990">
    <property type="component" value="Unassembled WGS sequence"/>
</dbReference>
<sequence>MLRRLLVPLVALLSLRLCPGTHGSELPKPPEVWFKAEFFQHFLCWLPISNQSESTYYEVQLDWYGRSPWESLPHCSQAPELCCDVTMYTLHLYRSNGYRAKVRTVDGSRFSNWTLANTRFSVDDVTLKVDSVKLEMHEGFIFGMIQLPRPQVAPPGDTYESIFTHFRQYEIAIRRVPESFKSSQMVDHENFTLPIPGEVGKFCVKVKPSIGSRTNKGIWSEEQCIALTKQYFTMTNLSIFFALILLLCGPLAYCLVLHLYVRRRGTLPTALVFKKPSPSILISKPPYPEMQDIIHPLHVQTFLKVSPEHLNLHGSMNSGFGSAKPSLQMEEPHFFLPTPHPQACSALGKGKPPDLQGSCSDGGSSGGSSSSSSSSSTDSGICLQEPSLNPGSGPPWKQKAGSTSQGQDDSGISFVRNSEGQPGSTQDSSLLGHINLLGPEAPAEEDPDTVTFQGYLKQTRCTEEKTAIAACLEEDTPLTDGLCPQFRTCLDPEAGWPPPALAKGYLKQDPSGITLAPAGVPPEQCNQLNEEWPLLGLTIFGNLGPSDWNFAHDLDPQDCMAAPEGLLGSFDSDLVTQPQISNLYSSE</sequence>
<evidence type="ECO:0000256" key="6">
    <source>
        <dbReference type="ARBA" id="ARBA00022553"/>
    </source>
</evidence>
<feature type="compositionally biased region" description="Polar residues" evidence="20">
    <location>
        <begin position="400"/>
        <end position="429"/>
    </location>
</feature>
<dbReference type="AlphaFoldDB" id="A0A091DKT2"/>
<feature type="region of interest" description="Disordered" evidence="20">
    <location>
        <begin position="332"/>
        <end position="431"/>
    </location>
</feature>
<keyword evidence="9" id="KW-0832">Ubl conjugation</keyword>
<feature type="transmembrane region" description="Helical" evidence="21">
    <location>
        <begin position="239"/>
        <end position="261"/>
    </location>
</feature>
<evidence type="ECO:0000256" key="4">
    <source>
        <dbReference type="ARBA" id="ARBA00022475"/>
    </source>
</evidence>
<evidence type="ECO:0000256" key="9">
    <source>
        <dbReference type="ARBA" id="ARBA00022843"/>
    </source>
</evidence>
<dbReference type="STRING" id="885580.ENSFDAP00000014555"/>
<dbReference type="PANTHER" id="PTHR20859">
    <property type="entry name" value="INTERFERON/INTERLEUKIN RECEPTOR"/>
    <property type="match status" value="1"/>
</dbReference>
<evidence type="ECO:0000256" key="14">
    <source>
        <dbReference type="ARBA" id="ARBA00023180"/>
    </source>
</evidence>
<dbReference type="Gene3D" id="2.60.40.10">
    <property type="entry name" value="Immunoglobulins"/>
    <property type="match status" value="2"/>
</dbReference>
<feature type="compositionally biased region" description="Low complexity" evidence="20">
    <location>
        <begin position="357"/>
        <end position="380"/>
    </location>
</feature>
<evidence type="ECO:0000256" key="22">
    <source>
        <dbReference type="SAM" id="SignalP"/>
    </source>
</evidence>
<keyword evidence="13 24" id="KW-0675">Receptor</keyword>
<evidence type="ECO:0000256" key="7">
    <source>
        <dbReference type="ARBA" id="ARBA00022692"/>
    </source>
</evidence>
<evidence type="ECO:0000256" key="5">
    <source>
        <dbReference type="ARBA" id="ARBA00022490"/>
    </source>
</evidence>
<evidence type="ECO:0000259" key="23">
    <source>
        <dbReference type="Pfam" id="PF01108"/>
    </source>
</evidence>
<keyword evidence="14" id="KW-0325">Glycoprotein</keyword>
<keyword evidence="4" id="KW-1003">Cell membrane</keyword>
<keyword evidence="5" id="KW-0963">Cytoplasm</keyword>
<dbReference type="FunFam" id="2.60.40.10:FF:000348">
    <property type="entry name" value="Interleukin 20 receptor subunit alpha"/>
    <property type="match status" value="1"/>
</dbReference>
<evidence type="ECO:0000256" key="1">
    <source>
        <dbReference type="ARBA" id="ARBA00004251"/>
    </source>
</evidence>
<dbReference type="InterPro" id="IPR013783">
    <property type="entry name" value="Ig-like_fold"/>
</dbReference>
<comment type="function">
    <text evidence="15">Cell surface receptor for the cytokine IL10 that participates in IL10-mediated anti-inflammatory functions, limiting excessive tissue disruption caused by inflammation. Upon binding to IL10, induces a conformational change in IL10RB, allowing IL10RB to bind IL10 as well. In turn, the heterotetrameric assembly complex, composed of two subunits of IL10RA and IL10RB, activates the kinases JAK1 and TYK2 that are constitutively associated with IL10RA and IL10RB respectively. These kinases then phosphorylate specific tyrosine residues in the intracellular domain in IL10RA leading to the recruitment and subsequent phosphorylation of STAT3. Once phosphorylated, STAT3 homodimerizes, translocates to the nucleus and activates the expression of anti-inflammatory genes. In addition, IL10RA-mediated activation of STAT3 inhibits starvation-induced autophagy.</text>
</comment>
<evidence type="ECO:0000256" key="21">
    <source>
        <dbReference type="SAM" id="Phobius"/>
    </source>
</evidence>
<keyword evidence="8 22" id="KW-0732">Signal</keyword>
<gene>
    <name evidence="24" type="ORF">H920_07523</name>
</gene>
<dbReference type="InterPro" id="IPR050650">
    <property type="entry name" value="Type-II_Cytokine-TF_Rcpt"/>
</dbReference>
<evidence type="ECO:0000256" key="13">
    <source>
        <dbReference type="ARBA" id="ARBA00023170"/>
    </source>
</evidence>
<evidence type="ECO:0000256" key="15">
    <source>
        <dbReference type="ARBA" id="ARBA00056745"/>
    </source>
</evidence>